<dbReference type="FunFam" id="3.40.50.720:FF:000080">
    <property type="entry name" value="Thiazole biosynthesis adenylyltransferase ThiF"/>
    <property type="match status" value="1"/>
</dbReference>
<dbReference type="PANTHER" id="PTHR10953:SF102">
    <property type="entry name" value="ADENYLYLTRANSFERASE AND SULFURTRANSFERASE MOCS3"/>
    <property type="match status" value="1"/>
</dbReference>
<dbReference type="InterPro" id="IPR045886">
    <property type="entry name" value="ThiF/MoeB/HesA"/>
</dbReference>
<name>A0A1B8ZPG6_9FLAO</name>
<dbReference type="InterPro" id="IPR036873">
    <property type="entry name" value="Rhodanese-like_dom_sf"/>
</dbReference>
<dbReference type="GO" id="GO:0008641">
    <property type="term" value="F:ubiquitin-like modifier activating enzyme activity"/>
    <property type="evidence" value="ECO:0007669"/>
    <property type="project" value="InterPro"/>
</dbReference>
<evidence type="ECO:0000256" key="1">
    <source>
        <dbReference type="ARBA" id="ARBA00009919"/>
    </source>
</evidence>
<accession>A0A1B8ZPG6</accession>
<comment type="caution">
    <text evidence="3">The sequence shown here is derived from an EMBL/GenBank/DDBJ whole genome shotgun (WGS) entry which is preliminary data.</text>
</comment>
<dbReference type="CDD" id="cd00757">
    <property type="entry name" value="ThiF_MoeB_HesA_family"/>
    <property type="match status" value="1"/>
</dbReference>
<dbReference type="InterPro" id="IPR001763">
    <property type="entry name" value="Rhodanese-like_dom"/>
</dbReference>
<reference evidence="4" key="1">
    <citation type="submission" date="2016-07" db="EMBL/GenBank/DDBJ databases">
        <authorList>
            <person name="Florea S."/>
            <person name="Webb J.S."/>
            <person name="Jaromczyk J."/>
            <person name="Schardl C.L."/>
        </authorList>
    </citation>
    <scope>NUCLEOTIDE SEQUENCE [LARGE SCALE GENOMIC DNA]</scope>
    <source>
        <strain evidence="4">CC-VM-7</strain>
    </source>
</reference>
<evidence type="ECO:0000313" key="3">
    <source>
        <dbReference type="EMBL" id="OCA73503.1"/>
    </source>
</evidence>
<evidence type="ECO:0000259" key="2">
    <source>
        <dbReference type="PROSITE" id="PS50206"/>
    </source>
</evidence>
<dbReference type="GO" id="GO:0005829">
    <property type="term" value="C:cytosol"/>
    <property type="evidence" value="ECO:0007669"/>
    <property type="project" value="TreeGrafter"/>
</dbReference>
<dbReference type="STRING" id="651561.BBI00_03730"/>
<proteinExistence type="inferred from homology"/>
<gene>
    <name evidence="3" type="ORF">BBI00_03730</name>
</gene>
<dbReference type="AlphaFoldDB" id="A0A1B8ZPG6"/>
<dbReference type="GO" id="GO:0016779">
    <property type="term" value="F:nucleotidyltransferase activity"/>
    <property type="evidence" value="ECO:0007669"/>
    <property type="project" value="TreeGrafter"/>
</dbReference>
<organism evidence="3 4">
    <name type="scientific">Chryseobacterium arthrosphaerae</name>
    <dbReference type="NCBI Taxonomy" id="651561"/>
    <lineage>
        <taxon>Bacteria</taxon>
        <taxon>Pseudomonadati</taxon>
        <taxon>Bacteroidota</taxon>
        <taxon>Flavobacteriia</taxon>
        <taxon>Flavobacteriales</taxon>
        <taxon>Weeksellaceae</taxon>
        <taxon>Chryseobacterium group</taxon>
        <taxon>Chryseobacterium</taxon>
    </lineage>
</organism>
<dbReference type="PROSITE" id="PS50206">
    <property type="entry name" value="RHODANESE_3"/>
    <property type="match status" value="1"/>
</dbReference>
<sequence>MSASFERYQCQMALPGFGIASQELLQSARILIVGMGGLGCPSAQYLASSGVGTIGIADDDIVSLSNLHRQILYTPDDIGSYKVDIAAQKLQQQNPSVSVIPYRLRITSSNVMDLISEFDLIIEGTDNFETKCLLNDACVLAGKPLVYGAIYQHEGQVSIWNVLQKDGSYSPHYRDVFPNAEESQVPNCREGGVIPTLAGITGCMQANEAIKYITRSEDTLAGKLWMMNVMSGKTQIIKLKKTSVQVTELPQTIQVIGLEQFLQEKSNFEIIDVRTEEEHQKFNIGGKNIPLNRLQDHIPLISSASKPVVFYCQSGRRSMEAARTIKKVFPEKELFSLKNGISGIQERTPGT</sequence>
<dbReference type="CDD" id="cd00158">
    <property type="entry name" value="RHOD"/>
    <property type="match status" value="1"/>
</dbReference>
<dbReference type="Gene3D" id="3.40.50.720">
    <property type="entry name" value="NAD(P)-binding Rossmann-like Domain"/>
    <property type="match status" value="1"/>
</dbReference>
<evidence type="ECO:0000313" key="4">
    <source>
        <dbReference type="Proteomes" id="UP000093432"/>
    </source>
</evidence>
<dbReference type="Gene3D" id="3.40.250.10">
    <property type="entry name" value="Rhodanese-like domain"/>
    <property type="match status" value="1"/>
</dbReference>
<dbReference type="SUPFAM" id="SSF69572">
    <property type="entry name" value="Activating enzymes of the ubiquitin-like proteins"/>
    <property type="match status" value="1"/>
</dbReference>
<dbReference type="GO" id="GO:0004792">
    <property type="term" value="F:thiosulfate-cyanide sulfurtransferase activity"/>
    <property type="evidence" value="ECO:0007669"/>
    <property type="project" value="TreeGrafter"/>
</dbReference>
<dbReference type="Proteomes" id="UP000093432">
    <property type="component" value="Unassembled WGS sequence"/>
</dbReference>
<protein>
    <submittedName>
        <fullName evidence="3">Thiamine biosynthesis protein</fullName>
    </submittedName>
</protein>
<dbReference type="EMBL" id="MAYG01000001">
    <property type="protein sequence ID" value="OCA73503.1"/>
    <property type="molecule type" value="Genomic_DNA"/>
</dbReference>
<dbReference type="InterPro" id="IPR000594">
    <property type="entry name" value="ThiF_NAD_FAD-bd"/>
</dbReference>
<dbReference type="PANTHER" id="PTHR10953">
    <property type="entry name" value="UBIQUITIN-ACTIVATING ENZYME E1"/>
    <property type="match status" value="1"/>
</dbReference>
<dbReference type="RefSeq" id="WP_065397508.1">
    <property type="nucleotide sequence ID" value="NZ_MAYG01000001.1"/>
</dbReference>
<dbReference type="GO" id="GO:0008146">
    <property type="term" value="F:sulfotransferase activity"/>
    <property type="evidence" value="ECO:0007669"/>
    <property type="project" value="TreeGrafter"/>
</dbReference>
<dbReference type="Pfam" id="PF00581">
    <property type="entry name" value="Rhodanese"/>
    <property type="match status" value="1"/>
</dbReference>
<dbReference type="InterPro" id="IPR035985">
    <property type="entry name" value="Ubiquitin-activating_enz"/>
</dbReference>
<dbReference type="Pfam" id="PF00899">
    <property type="entry name" value="ThiF"/>
    <property type="match status" value="1"/>
</dbReference>
<dbReference type="OrthoDB" id="9804286at2"/>
<feature type="domain" description="Rhodanese" evidence="2">
    <location>
        <begin position="264"/>
        <end position="349"/>
    </location>
</feature>
<dbReference type="SMART" id="SM00450">
    <property type="entry name" value="RHOD"/>
    <property type="match status" value="1"/>
</dbReference>
<comment type="similarity">
    <text evidence="1">Belongs to the HesA/MoeB/ThiF family.</text>
</comment>